<feature type="domain" description="Glycolipid transfer protein" evidence="2">
    <location>
        <begin position="31"/>
        <end position="176"/>
    </location>
</feature>
<reference evidence="3 4" key="1">
    <citation type="submission" date="2024-01" db="EMBL/GenBank/DDBJ databases">
        <title>The genome of the rayed Mediterranean limpet Patella caerulea (Linnaeus, 1758).</title>
        <authorList>
            <person name="Anh-Thu Weber A."/>
            <person name="Halstead-Nussloch G."/>
        </authorList>
    </citation>
    <scope>NUCLEOTIDE SEQUENCE [LARGE SCALE GENOMIC DNA]</scope>
    <source>
        <strain evidence="3">AATW-2023a</strain>
        <tissue evidence="3">Whole specimen</tissue>
    </source>
</reference>
<dbReference type="GO" id="GO:1902387">
    <property type="term" value="F:ceramide 1-phosphate binding"/>
    <property type="evidence" value="ECO:0007669"/>
    <property type="project" value="TreeGrafter"/>
</dbReference>
<dbReference type="EMBL" id="JAZGQO010000010">
    <property type="protein sequence ID" value="KAK6176466.1"/>
    <property type="molecule type" value="Genomic_DNA"/>
</dbReference>
<dbReference type="GO" id="GO:0032691">
    <property type="term" value="P:negative regulation of interleukin-1 beta production"/>
    <property type="evidence" value="ECO:0007669"/>
    <property type="project" value="UniProtKB-ARBA"/>
</dbReference>
<dbReference type="FunFam" id="1.10.3520.10:FF:000002">
    <property type="entry name" value="Ceramide-1-phosphate transfer protein"/>
    <property type="match status" value="1"/>
</dbReference>
<dbReference type="SUPFAM" id="SSF110004">
    <property type="entry name" value="Glycolipid transfer protein, GLTP"/>
    <property type="match status" value="1"/>
</dbReference>
<dbReference type="PANTHER" id="PTHR10219">
    <property type="entry name" value="GLYCOLIPID TRANSFER PROTEIN-RELATED"/>
    <property type="match status" value="1"/>
</dbReference>
<dbReference type="GO" id="GO:1902388">
    <property type="term" value="F:ceramide 1-phosphate transfer activity"/>
    <property type="evidence" value="ECO:0007669"/>
    <property type="project" value="TreeGrafter"/>
</dbReference>
<dbReference type="Pfam" id="PF08718">
    <property type="entry name" value="GLTP"/>
    <property type="match status" value="1"/>
</dbReference>
<evidence type="ECO:0000313" key="3">
    <source>
        <dbReference type="EMBL" id="KAK6176466.1"/>
    </source>
</evidence>
<evidence type="ECO:0000313" key="4">
    <source>
        <dbReference type="Proteomes" id="UP001347796"/>
    </source>
</evidence>
<dbReference type="GO" id="GO:0005829">
    <property type="term" value="C:cytosol"/>
    <property type="evidence" value="ECO:0007669"/>
    <property type="project" value="TreeGrafter"/>
</dbReference>
<keyword evidence="4" id="KW-1185">Reference proteome</keyword>
<dbReference type="Gene3D" id="1.10.3520.10">
    <property type="entry name" value="Glycolipid transfer protein"/>
    <property type="match status" value="1"/>
</dbReference>
<dbReference type="AlphaFoldDB" id="A0AAN8JIT9"/>
<name>A0AAN8JIT9_PATCE</name>
<dbReference type="Proteomes" id="UP001347796">
    <property type="component" value="Unassembled WGS sequence"/>
</dbReference>
<evidence type="ECO:0000256" key="1">
    <source>
        <dbReference type="ARBA" id="ARBA00007148"/>
    </source>
</evidence>
<accession>A0AAN8JIT9</accession>
<evidence type="ECO:0000259" key="2">
    <source>
        <dbReference type="Pfam" id="PF08718"/>
    </source>
</evidence>
<dbReference type="InterPro" id="IPR036497">
    <property type="entry name" value="GLTP_sf"/>
</dbReference>
<dbReference type="GO" id="GO:0016020">
    <property type="term" value="C:membrane"/>
    <property type="evidence" value="ECO:0007669"/>
    <property type="project" value="TreeGrafter"/>
</dbReference>
<organism evidence="3 4">
    <name type="scientific">Patella caerulea</name>
    <name type="common">Rayed Mediterranean limpet</name>
    <dbReference type="NCBI Taxonomy" id="87958"/>
    <lineage>
        <taxon>Eukaryota</taxon>
        <taxon>Metazoa</taxon>
        <taxon>Spiralia</taxon>
        <taxon>Lophotrochozoa</taxon>
        <taxon>Mollusca</taxon>
        <taxon>Gastropoda</taxon>
        <taxon>Patellogastropoda</taxon>
        <taxon>Patelloidea</taxon>
        <taxon>Patellidae</taxon>
        <taxon>Patella</taxon>
    </lineage>
</organism>
<protein>
    <recommendedName>
        <fullName evidence="2">Glycolipid transfer protein domain-containing protein</fullName>
    </recommendedName>
</protein>
<gene>
    <name evidence="3" type="ORF">SNE40_014750</name>
</gene>
<dbReference type="PANTHER" id="PTHR10219:SF43">
    <property type="entry name" value="GLYCOLIPID TRANSFER PROTEIN DOMAIN-CONTAINING PROTEIN"/>
    <property type="match status" value="1"/>
</dbReference>
<dbReference type="InterPro" id="IPR014830">
    <property type="entry name" value="Glycolipid_transfer_prot_dom"/>
</dbReference>
<sequence length="215" mass="25094">MATNKTDKKSDFNLERLLQLFRACKDADGEISIDRYNDAYDELCKLFYLLGKVFSFVASDVEEKVNILRDYRKLPNESQHYQSIQSMIKYEVEHKTTNNKKKASGCRTLLRLHRALEFTYEFMMELGKAESSSKMSTAASEAYGRSLAKFHPFLIRQAVYLAVHTLPHRDQLMKNMKIEDVEKGKELLEQIVTEQKMIYEITQDLYAKNNLLDLP</sequence>
<comment type="caution">
    <text evidence="3">The sequence shown here is derived from an EMBL/GenBank/DDBJ whole genome shotgun (WGS) entry which is preliminary data.</text>
</comment>
<proteinExistence type="inferred from homology"/>
<comment type="similarity">
    <text evidence="1">Belongs to the GLTP family.</text>
</comment>